<evidence type="ECO:0000256" key="9">
    <source>
        <dbReference type="ARBA" id="ARBA00051206"/>
    </source>
</evidence>
<dbReference type="Pfam" id="PF02540">
    <property type="entry name" value="NAD_synthase"/>
    <property type="match status" value="1"/>
</dbReference>
<dbReference type="GO" id="GO:0005524">
    <property type="term" value="F:ATP binding"/>
    <property type="evidence" value="ECO:0007669"/>
    <property type="project" value="UniProtKB-UniRule"/>
</dbReference>
<feature type="binding site" description="in other chain" evidence="13">
    <location>
        <position position="170"/>
    </location>
    <ligand>
        <name>deamido-NAD(+)</name>
        <dbReference type="ChEBI" id="CHEBI:58437"/>
        <note>ligand shared between two neighboring subunits</note>
    </ligand>
</feature>
<keyword evidence="8 13" id="KW-0520">NAD</keyword>
<evidence type="ECO:0000256" key="10">
    <source>
        <dbReference type="ARBA" id="ARBA00055966"/>
    </source>
</evidence>
<reference evidence="19 22" key="3">
    <citation type="submission" date="2023-12" db="EMBL/GenBank/DDBJ databases">
        <authorList>
            <person name="Easwaran N."/>
            <person name="Lazarus H.P.S."/>
        </authorList>
    </citation>
    <scope>NUCLEOTIDE SEQUENCE [LARGE SCALE GENOMIC DNA]</scope>
    <source>
        <strain evidence="19 22">VIT-2023</strain>
    </source>
</reference>
<evidence type="ECO:0000256" key="7">
    <source>
        <dbReference type="ARBA" id="ARBA00022842"/>
    </source>
</evidence>
<protein>
    <recommendedName>
        <fullName evidence="12 13">NH(3)-dependent NAD(+) synthetase</fullName>
        <ecNumber evidence="11 13">6.3.1.5</ecNumber>
    </recommendedName>
</protein>
<dbReference type="NCBIfam" id="NF001979">
    <property type="entry name" value="PRK00768.1"/>
    <property type="match status" value="1"/>
</dbReference>
<evidence type="ECO:0000256" key="2">
    <source>
        <dbReference type="ARBA" id="ARBA00011738"/>
    </source>
</evidence>
<dbReference type="GeneID" id="90837282"/>
<feature type="binding site" evidence="13">
    <location>
        <position position="186"/>
    </location>
    <ligand>
        <name>ATP</name>
        <dbReference type="ChEBI" id="CHEBI:30616"/>
    </ligand>
</feature>
<dbReference type="PANTHER" id="PTHR23090">
    <property type="entry name" value="NH 3 /GLUTAMINE-DEPENDENT NAD + SYNTHETASE"/>
    <property type="match status" value="1"/>
</dbReference>
<evidence type="ECO:0000313" key="20">
    <source>
        <dbReference type="Proteomes" id="UP000053797"/>
    </source>
</evidence>
<evidence type="ECO:0000313" key="17">
    <source>
        <dbReference type="EMBL" id="KSU50502.1"/>
    </source>
</evidence>
<accession>A0A0V8GK40</accession>
<evidence type="ECO:0000256" key="3">
    <source>
        <dbReference type="ARBA" id="ARBA00022598"/>
    </source>
</evidence>
<sequence>MQKEIIQVTGVKPVIDPAQEVNERVAFLKAYLNHTGAKGFVLGISGGQDSSLAGRLCQLAVEELRKEEGKDVAFYAVRLPYGEQQDEADAQTALTFIQPDHSLRVNIKPAVEASMQAFKEATGAELSDFSKGNTKARERMKSQYDLAAHYGCLVVGTDHAAEFVTGFYTKHGDGACDLTPLTGLNKRQGKQLLRYLNAPEVLIEKVPTADLEENRPALPDEVALGMTYEEIDDYLEGKTISEASQEKLETQYKRVGHKHHMPVSPLDEWWKA</sequence>
<evidence type="ECO:0000256" key="4">
    <source>
        <dbReference type="ARBA" id="ARBA00022723"/>
    </source>
</evidence>
<dbReference type="Proteomes" id="UP000053797">
    <property type="component" value="Unassembled WGS sequence"/>
</dbReference>
<dbReference type="EMBL" id="LDQV01000024">
    <property type="protein sequence ID" value="KTR26366.1"/>
    <property type="molecule type" value="Genomic_DNA"/>
</dbReference>
<dbReference type="AlphaFoldDB" id="A0A0V8GK40"/>
<feature type="binding site" evidence="13">
    <location>
        <position position="162"/>
    </location>
    <ligand>
        <name>Mg(2+)</name>
        <dbReference type="ChEBI" id="CHEBI:18420"/>
    </ligand>
</feature>
<dbReference type="GO" id="GO:0046872">
    <property type="term" value="F:metal ion binding"/>
    <property type="evidence" value="ECO:0007669"/>
    <property type="project" value="UniProtKB-KW"/>
</dbReference>
<comment type="pathway">
    <text evidence="13">Cofactor biosynthesis; NAD(+) biosynthesis; NAD(+) from deamido-NAD(+) (ammonia route): step 1/1.</text>
</comment>
<evidence type="ECO:0000256" key="13">
    <source>
        <dbReference type="HAMAP-Rule" id="MF_00193"/>
    </source>
</evidence>
<evidence type="ECO:0000259" key="16">
    <source>
        <dbReference type="Pfam" id="PF02540"/>
    </source>
</evidence>
<evidence type="ECO:0000256" key="15">
    <source>
        <dbReference type="RuleBase" id="RU003812"/>
    </source>
</evidence>
<organism evidence="17 20">
    <name type="scientific">Exiguobacterium indicum</name>
    <dbReference type="NCBI Taxonomy" id="296995"/>
    <lineage>
        <taxon>Bacteria</taxon>
        <taxon>Bacillati</taxon>
        <taxon>Bacillota</taxon>
        <taxon>Bacilli</taxon>
        <taxon>Bacillales</taxon>
        <taxon>Bacillales Family XII. Incertae Sedis</taxon>
        <taxon>Exiguobacterium</taxon>
    </lineage>
</organism>
<evidence type="ECO:0000313" key="19">
    <source>
        <dbReference type="EMBL" id="MEI4461495.1"/>
    </source>
</evidence>
<dbReference type="InterPro" id="IPR022926">
    <property type="entry name" value="NH(3)-dep_NAD(+)_synth"/>
</dbReference>
<reference evidence="18 21" key="2">
    <citation type="journal article" date="2016" name="Front. Microbiol.">
        <title>Genomic Resource of Rice Seed Associated Bacteria.</title>
        <authorList>
            <person name="Midha S."/>
            <person name="Bansal K."/>
            <person name="Sharma S."/>
            <person name="Kumar N."/>
            <person name="Patil P.P."/>
            <person name="Chaudhry V."/>
            <person name="Patil P.B."/>
        </authorList>
    </citation>
    <scope>NUCLEOTIDE SEQUENCE [LARGE SCALE GENOMIC DNA]</scope>
    <source>
        <strain evidence="18 21">RSA11</strain>
    </source>
</reference>
<dbReference type="RefSeq" id="WP_035396689.1">
    <property type="nucleotide sequence ID" value="NZ_FMYN01000001.1"/>
</dbReference>
<dbReference type="InterPro" id="IPR014729">
    <property type="entry name" value="Rossmann-like_a/b/a_fold"/>
</dbReference>
<dbReference type="GO" id="GO:0008795">
    <property type="term" value="F:NAD+ synthase activity"/>
    <property type="evidence" value="ECO:0007669"/>
    <property type="project" value="UniProtKB-UniRule"/>
</dbReference>
<proteinExistence type="inferred from homology"/>
<evidence type="ECO:0000256" key="1">
    <source>
        <dbReference type="ARBA" id="ARBA00005859"/>
    </source>
</evidence>
<dbReference type="EC" id="6.3.1.5" evidence="11 13"/>
<evidence type="ECO:0000313" key="21">
    <source>
        <dbReference type="Proteomes" id="UP000072605"/>
    </source>
</evidence>
<feature type="binding site" evidence="13">
    <location>
        <begin position="43"/>
        <end position="50"/>
    </location>
    <ligand>
        <name>ATP</name>
        <dbReference type="ChEBI" id="CHEBI:30616"/>
    </ligand>
</feature>
<feature type="domain" description="NAD/GMP synthase" evidence="16">
    <location>
        <begin position="21"/>
        <end position="260"/>
    </location>
</feature>
<dbReference type="OrthoDB" id="9803818at2"/>
<name>A0A0V8GK40_9BACL</name>
<keyword evidence="4 13" id="KW-0479">Metal-binding</keyword>
<dbReference type="GO" id="GO:0004359">
    <property type="term" value="F:glutaminase activity"/>
    <property type="evidence" value="ECO:0007669"/>
    <property type="project" value="InterPro"/>
</dbReference>
<evidence type="ECO:0000256" key="8">
    <source>
        <dbReference type="ARBA" id="ARBA00023027"/>
    </source>
</evidence>
<comment type="similarity">
    <text evidence="1 13 14">Belongs to the NAD synthetase family.</text>
</comment>
<evidence type="ECO:0000313" key="18">
    <source>
        <dbReference type="EMBL" id="KTR26366.1"/>
    </source>
</evidence>
<feature type="binding site" description="in other chain" evidence="13">
    <location>
        <position position="137"/>
    </location>
    <ligand>
        <name>deamido-NAD(+)</name>
        <dbReference type="ChEBI" id="CHEBI:58437"/>
        <note>ligand shared between two neighboring subunits</note>
    </ligand>
</feature>
<keyword evidence="5 13" id="KW-0547">Nucleotide-binding</keyword>
<feature type="binding site" evidence="13">
    <location>
        <position position="49"/>
    </location>
    <ligand>
        <name>Mg(2+)</name>
        <dbReference type="ChEBI" id="CHEBI:18420"/>
    </ligand>
</feature>
<comment type="caution">
    <text evidence="17">The sequence shown here is derived from an EMBL/GenBank/DDBJ whole genome shotgun (WGS) entry which is preliminary data.</text>
</comment>
<dbReference type="EMBL" id="LNQL01000001">
    <property type="protein sequence ID" value="KSU50502.1"/>
    <property type="molecule type" value="Genomic_DNA"/>
</dbReference>
<dbReference type="PANTHER" id="PTHR23090:SF7">
    <property type="entry name" value="NH(3)-DEPENDENT NAD(+) SYNTHETASE"/>
    <property type="match status" value="1"/>
</dbReference>
<keyword evidence="6 13" id="KW-0067">ATP-binding</keyword>
<evidence type="ECO:0000256" key="14">
    <source>
        <dbReference type="RuleBase" id="RU003811"/>
    </source>
</evidence>
<feature type="binding site" evidence="13">
    <location>
        <position position="208"/>
    </location>
    <ligand>
        <name>ATP</name>
        <dbReference type="ChEBI" id="CHEBI:30616"/>
    </ligand>
</feature>
<dbReference type="EMBL" id="JBAWKY010000001">
    <property type="protein sequence ID" value="MEI4461495.1"/>
    <property type="molecule type" value="Genomic_DNA"/>
</dbReference>
<dbReference type="GO" id="GO:0009435">
    <property type="term" value="P:NAD+ biosynthetic process"/>
    <property type="evidence" value="ECO:0007669"/>
    <property type="project" value="UniProtKB-UniRule"/>
</dbReference>
<dbReference type="NCBIfam" id="TIGR00552">
    <property type="entry name" value="nadE"/>
    <property type="match status" value="1"/>
</dbReference>
<evidence type="ECO:0000256" key="5">
    <source>
        <dbReference type="ARBA" id="ARBA00022741"/>
    </source>
</evidence>
<comment type="subunit">
    <text evidence="2 13">Homodimer.</text>
</comment>
<dbReference type="CDD" id="cd00553">
    <property type="entry name" value="NAD_synthase"/>
    <property type="match status" value="1"/>
</dbReference>
<dbReference type="SUPFAM" id="SSF52402">
    <property type="entry name" value="Adenine nucleotide alpha hydrolases-like"/>
    <property type="match status" value="1"/>
</dbReference>
<evidence type="ECO:0000256" key="11">
    <source>
        <dbReference type="ARBA" id="ARBA00066987"/>
    </source>
</evidence>
<dbReference type="InterPro" id="IPR003694">
    <property type="entry name" value="NAD_synthase"/>
</dbReference>
<evidence type="ECO:0000313" key="22">
    <source>
        <dbReference type="Proteomes" id="UP001387110"/>
    </source>
</evidence>
<feature type="binding site" evidence="13">
    <location>
        <position position="157"/>
    </location>
    <ligand>
        <name>ATP</name>
        <dbReference type="ChEBI" id="CHEBI:30616"/>
    </ligand>
</feature>
<dbReference type="InterPro" id="IPR022310">
    <property type="entry name" value="NAD/GMP_synthase"/>
</dbReference>
<dbReference type="GO" id="GO:0003952">
    <property type="term" value="F:NAD+ synthase (glutamine-hydrolyzing) activity"/>
    <property type="evidence" value="ECO:0007669"/>
    <property type="project" value="InterPro"/>
</dbReference>
<feature type="binding site" evidence="13">
    <location>
        <position position="177"/>
    </location>
    <ligand>
        <name>deamido-NAD(+)</name>
        <dbReference type="ChEBI" id="CHEBI:58437"/>
        <note>ligand shared between two neighboring subunits</note>
    </ligand>
</feature>
<keyword evidence="3 13" id="KW-0436">Ligase</keyword>
<dbReference type="Gene3D" id="3.40.50.620">
    <property type="entry name" value="HUPs"/>
    <property type="match status" value="1"/>
</dbReference>
<dbReference type="HAMAP" id="MF_00193">
    <property type="entry name" value="NadE_ammonia_dep"/>
    <property type="match status" value="1"/>
</dbReference>
<dbReference type="UniPathway" id="UPA00253">
    <property type="reaction ID" value="UER00333"/>
</dbReference>
<comment type="catalytic activity">
    <reaction evidence="9 13 15">
        <text>deamido-NAD(+) + NH4(+) + ATP = AMP + diphosphate + NAD(+) + H(+)</text>
        <dbReference type="Rhea" id="RHEA:21188"/>
        <dbReference type="ChEBI" id="CHEBI:15378"/>
        <dbReference type="ChEBI" id="CHEBI:28938"/>
        <dbReference type="ChEBI" id="CHEBI:30616"/>
        <dbReference type="ChEBI" id="CHEBI:33019"/>
        <dbReference type="ChEBI" id="CHEBI:57540"/>
        <dbReference type="ChEBI" id="CHEBI:58437"/>
        <dbReference type="ChEBI" id="CHEBI:456215"/>
        <dbReference type="EC" id="6.3.1.5"/>
    </reaction>
</comment>
<dbReference type="FunFam" id="3.40.50.620:FF:000015">
    <property type="entry name" value="NH(3)-dependent NAD(+) synthetase"/>
    <property type="match status" value="1"/>
</dbReference>
<keyword evidence="22" id="KW-1185">Reference proteome</keyword>
<comment type="function">
    <text evidence="10 13">Catalyzes the ATP-dependent amidation of deamido-NAD to form NAD. Uses ammonia as a nitrogen source.</text>
</comment>
<gene>
    <name evidence="13 19" type="primary">nadE</name>
    <name evidence="17" type="ORF">AS033_03730</name>
    <name evidence="18" type="ORF">RSA11_10170</name>
    <name evidence="19" type="ORF">SZL87_03525</name>
</gene>
<dbReference type="Proteomes" id="UP001387110">
    <property type="component" value="Unassembled WGS sequence"/>
</dbReference>
<evidence type="ECO:0000256" key="6">
    <source>
        <dbReference type="ARBA" id="ARBA00022840"/>
    </source>
</evidence>
<evidence type="ECO:0000256" key="12">
    <source>
        <dbReference type="ARBA" id="ARBA00070926"/>
    </source>
</evidence>
<feature type="binding site" description="in other chain" evidence="13">
    <location>
        <begin position="257"/>
        <end position="258"/>
    </location>
    <ligand>
        <name>deamido-NAD(+)</name>
        <dbReference type="ChEBI" id="CHEBI:58437"/>
        <note>ligand shared between two neighboring subunits</note>
    </ligand>
</feature>
<keyword evidence="7 13" id="KW-0460">Magnesium</keyword>
<dbReference type="Proteomes" id="UP000072605">
    <property type="component" value="Unassembled WGS sequence"/>
</dbReference>
<reference evidence="17 20" key="1">
    <citation type="journal article" date="2015" name="Int. J. Syst. Evol. Microbiol.">
        <title>Exiguobacterium enclense sp. nov., isolated from sediment.</title>
        <authorList>
            <person name="Dastager S.G."/>
            <person name="Mawlankar R."/>
            <person name="Sonalkar V.V."/>
            <person name="Thorat M.N."/>
            <person name="Mual P."/>
            <person name="Verma A."/>
            <person name="Krishnamurthi S."/>
            <person name="Tang S.K."/>
            <person name="Li W.J."/>
        </authorList>
    </citation>
    <scope>NUCLEOTIDE SEQUENCE [LARGE SCALE GENOMIC DNA]</scope>
    <source>
        <strain evidence="17 20">NIO-1109</strain>
    </source>
</reference>
<dbReference type="GO" id="GO:0005737">
    <property type="term" value="C:cytoplasm"/>
    <property type="evidence" value="ECO:0007669"/>
    <property type="project" value="InterPro"/>
</dbReference>